<evidence type="ECO:0000313" key="3">
    <source>
        <dbReference type="Proteomes" id="UP001341840"/>
    </source>
</evidence>
<comment type="caution">
    <text evidence="2">The sequence shown here is derived from an EMBL/GenBank/DDBJ whole genome shotgun (WGS) entry which is preliminary data.</text>
</comment>
<evidence type="ECO:0000313" key="2">
    <source>
        <dbReference type="EMBL" id="MED6200896.1"/>
    </source>
</evidence>
<name>A0ABU6XTE9_9FABA</name>
<protein>
    <submittedName>
        <fullName evidence="2">Uncharacterized protein</fullName>
    </submittedName>
</protein>
<dbReference type="PANTHER" id="PTHR14207:SF0">
    <property type="entry name" value="3-BETA-HYDROXYSTEROID-DELTA(8),DELTA(7)-ISOMERASE"/>
    <property type="match status" value="1"/>
</dbReference>
<keyword evidence="1" id="KW-0472">Membrane</keyword>
<reference evidence="2 3" key="1">
    <citation type="journal article" date="2023" name="Plants (Basel)">
        <title>Bridging the Gap: Combining Genomics and Transcriptomics Approaches to Understand Stylosanthes scabra, an Orphan Legume from the Brazilian Caatinga.</title>
        <authorList>
            <person name="Ferreira-Neto J.R.C."/>
            <person name="da Silva M.D."/>
            <person name="Binneck E."/>
            <person name="de Melo N.F."/>
            <person name="da Silva R.H."/>
            <person name="de Melo A.L.T.M."/>
            <person name="Pandolfi V."/>
            <person name="Bustamante F.O."/>
            <person name="Brasileiro-Vidal A.C."/>
            <person name="Benko-Iseppon A.M."/>
        </authorList>
    </citation>
    <scope>NUCLEOTIDE SEQUENCE [LARGE SCALE GENOMIC DNA]</scope>
    <source>
        <tissue evidence="2">Leaves</tissue>
    </source>
</reference>
<dbReference type="Proteomes" id="UP001341840">
    <property type="component" value="Unassembled WGS sequence"/>
</dbReference>
<organism evidence="2 3">
    <name type="scientific">Stylosanthes scabra</name>
    <dbReference type="NCBI Taxonomy" id="79078"/>
    <lineage>
        <taxon>Eukaryota</taxon>
        <taxon>Viridiplantae</taxon>
        <taxon>Streptophyta</taxon>
        <taxon>Embryophyta</taxon>
        <taxon>Tracheophyta</taxon>
        <taxon>Spermatophyta</taxon>
        <taxon>Magnoliopsida</taxon>
        <taxon>eudicotyledons</taxon>
        <taxon>Gunneridae</taxon>
        <taxon>Pentapetalae</taxon>
        <taxon>rosids</taxon>
        <taxon>fabids</taxon>
        <taxon>Fabales</taxon>
        <taxon>Fabaceae</taxon>
        <taxon>Papilionoideae</taxon>
        <taxon>50 kb inversion clade</taxon>
        <taxon>dalbergioids sensu lato</taxon>
        <taxon>Dalbergieae</taxon>
        <taxon>Pterocarpus clade</taxon>
        <taxon>Stylosanthes</taxon>
    </lineage>
</organism>
<keyword evidence="1" id="KW-1133">Transmembrane helix</keyword>
<dbReference type="InterPro" id="IPR007905">
    <property type="entry name" value="EBP"/>
</dbReference>
<accession>A0ABU6XTE9</accession>
<proteinExistence type="predicted"/>
<dbReference type="EMBL" id="JASCZI010213147">
    <property type="protein sequence ID" value="MED6200896.1"/>
    <property type="molecule type" value="Genomic_DNA"/>
</dbReference>
<sequence>MASESHPYTPRDLHLPGYVPCSLSQSNILSVFAFFIFLVVSFTWIFSGWQPKKTKTDRLLMCWSAFTGLTHIIVEGYFVFAPEFYKDKTGFYLAEVCELFFHTAQPP</sequence>
<keyword evidence="3" id="KW-1185">Reference proteome</keyword>
<gene>
    <name evidence="2" type="ORF">PIB30_089807</name>
</gene>
<feature type="transmembrane region" description="Helical" evidence="1">
    <location>
        <begin position="28"/>
        <end position="47"/>
    </location>
</feature>
<keyword evidence="1" id="KW-0812">Transmembrane</keyword>
<evidence type="ECO:0000256" key="1">
    <source>
        <dbReference type="SAM" id="Phobius"/>
    </source>
</evidence>
<feature type="transmembrane region" description="Helical" evidence="1">
    <location>
        <begin position="59"/>
        <end position="80"/>
    </location>
</feature>
<dbReference type="PANTHER" id="PTHR14207">
    <property type="entry name" value="STEROL ISOMERASE"/>
    <property type="match status" value="1"/>
</dbReference>